<organism evidence="2 3">
    <name type="scientific">Owenia fusiformis</name>
    <name type="common">Polychaete worm</name>
    <dbReference type="NCBI Taxonomy" id="6347"/>
    <lineage>
        <taxon>Eukaryota</taxon>
        <taxon>Metazoa</taxon>
        <taxon>Spiralia</taxon>
        <taxon>Lophotrochozoa</taxon>
        <taxon>Annelida</taxon>
        <taxon>Polychaeta</taxon>
        <taxon>Sedentaria</taxon>
        <taxon>Canalipalpata</taxon>
        <taxon>Sabellida</taxon>
        <taxon>Oweniida</taxon>
        <taxon>Oweniidae</taxon>
        <taxon>Owenia</taxon>
    </lineage>
</organism>
<keyword evidence="1" id="KW-0812">Transmembrane</keyword>
<gene>
    <name evidence="2" type="ORF">OFUS_LOCUS9270</name>
</gene>
<keyword evidence="1" id="KW-0472">Membrane</keyword>
<proteinExistence type="predicted"/>
<keyword evidence="3" id="KW-1185">Reference proteome</keyword>
<feature type="transmembrane region" description="Helical" evidence="1">
    <location>
        <begin position="114"/>
        <end position="138"/>
    </location>
</feature>
<comment type="caution">
    <text evidence="2">The sequence shown here is derived from an EMBL/GenBank/DDBJ whole genome shotgun (WGS) entry which is preliminary data.</text>
</comment>
<reference evidence="2" key="1">
    <citation type="submission" date="2022-03" db="EMBL/GenBank/DDBJ databases">
        <authorList>
            <person name="Martin C."/>
        </authorList>
    </citation>
    <scope>NUCLEOTIDE SEQUENCE</scope>
</reference>
<dbReference type="EMBL" id="CAIIXF020000005">
    <property type="protein sequence ID" value="CAH1782869.1"/>
    <property type="molecule type" value="Genomic_DNA"/>
</dbReference>
<evidence type="ECO:0000313" key="2">
    <source>
        <dbReference type="EMBL" id="CAH1782869.1"/>
    </source>
</evidence>
<protein>
    <submittedName>
        <fullName evidence="2">Uncharacterized protein</fullName>
    </submittedName>
</protein>
<sequence length="161" mass="17921">PCFSKAAFDFCNNKFPKESDTYQTCSPDPPKYESKAHLDEEAVASYEPCFDVECPQKKTFFDCLDSGFCTWCRSNRSDYGDDSKGRCVYSKCSIDGNSDVCEMVGSPSEVIDTAAYAGGFGALGVILIIVVVVIVVVIHKRRQRKNQHDEFNDVPKEMNGL</sequence>
<feature type="non-terminal residue" evidence="2">
    <location>
        <position position="161"/>
    </location>
</feature>
<feature type="non-terminal residue" evidence="2">
    <location>
        <position position="1"/>
    </location>
</feature>
<accession>A0A8S4NMA4</accession>
<evidence type="ECO:0000256" key="1">
    <source>
        <dbReference type="SAM" id="Phobius"/>
    </source>
</evidence>
<name>A0A8S4NMA4_OWEFU</name>
<dbReference type="AlphaFoldDB" id="A0A8S4NMA4"/>
<evidence type="ECO:0000313" key="3">
    <source>
        <dbReference type="Proteomes" id="UP000749559"/>
    </source>
</evidence>
<dbReference type="Proteomes" id="UP000749559">
    <property type="component" value="Unassembled WGS sequence"/>
</dbReference>
<keyword evidence="1" id="KW-1133">Transmembrane helix</keyword>